<proteinExistence type="predicted"/>
<keyword evidence="1" id="KW-0472">Membrane</keyword>
<name>A0A839DZ79_9PSEU</name>
<comment type="caution">
    <text evidence="3">The sequence shown here is derived from an EMBL/GenBank/DDBJ whole genome shotgun (WGS) entry which is preliminary data.</text>
</comment>
<evidence type="ECO:0000256" key="1">
    <source>
        <dbReference type="SAM" id="Phobius"/>
    </source>
</evidence>
<dbReference type="Gene3D" id="3.40.30.10">
    <property type="entry name" value="Glutaredoxin"/>
    <property type="match status" value="1"/>
</dbReference>
<gene>
    <name evidence="3" type="ORF">FHX42_004646</name>
</gene>
<evidence type="ECO:0000313" key="3">
    <source>
        <dbReference type="EMBL" id="MBA8827262.1"/>
    </source>
</evidence>
<dbReference type="InterPro" id="IPR036249">
    <property type="entry name" value="Thioredoxin-like_sf"/>
</dbReference>
<dbReference type="Proteomes" id="UP000569329">
    <property type="component" value="Unassembled WGS sequence"/>
</dbReference>
<dbReference type="Pfam" id="PF00085">
    <property type="entry name" value="Thioredoxin"/>
    <property type="match status" value="1"/>
</dbReference>
<dbReference type="CDD" id="cd02947">
    <property type="entry name" value="TRX_family"/>
    <property type="match status" value="1"/>
</dbReference>
<evidence type="ECO:0000313" key="4">
    <source>
        <dbReference type="Proteomes" id="UP000569329"/>
    </source>
</evidence>
<dbReference type="SUPFAM" id="SSF52833">
    <property type="entry name" value="Thioredoxin-like"/>
    <property type="match status" value="1"/>
</dbReference>
<dbReference type="AlphaFoldDB" id="A0A839DZ79"/>
<keyword evidence="1" id="KW-0812">Transmembrane</keyword>
<feature type="domain" description="Thioredoxin" evidence="2">
    <location>
        <begin position="68"/>
        <end position="151"/>
    </location>
</feature>
<reference evidence="3 4" key="1">
    <citation type="submission" date="2020-07" db="EMBL/GenBank/DDBJ databases">
        <title>Sequencing the genomes of 1000 actinobacteria strains.</title>
        <authorList>
            <person name="Klenk H.-P."/>
        </authorList>
    </citation>
    <scope>NUCLEOTIDE SEQUENCE [LARGE SCALE GENOMIC DNA]</scope>
    <source>
        <strain evidence="3 4">DSM 45975</strain>
    </source>
</reference>
<dbReference type="InterPro" id="IPR013766">
    <property type="entry name" value="Thioredoxin_domain"/>
</dbReference>
<dbReference type="EMBL" id="JACGWZ010000007">
    <property type="protein sequence ID" value="MBA8827262.1"/>
    <property type="molecule type" value="Genomic_DNA"/>
</dbReference>
<sequence>MTAEWWALACAVTVAMFLGLVWRARQGRIRVRNTTADTDVERTVFDQLPQEINRTLRERVPAGSEGSQAVTLLQLSTTFCAPCRHTRILLAGLAERTEGIRHVEVDLTHHPDWSTPLGVHTTPTTLALDSTGRELFRFGGVPRRDKLTEVLRPYLG</sequence>
<organism evidence="3 4">
    <name type="scientific">Halosaccharopolyspora lacisalsi</name>
    <dbReference type="NCBI Taxonomy" id="1000566"/>
    <lineage>
        <taxon>Bacteria</taxon>
        <taxon>Bacillati</taxon>
        <taxon>Actinomycetota</taxon>
        <taxon>Actinomycetes</taxon>
        <taxon>Pseudonocardiales</taxon>
        <taxon>Pseudonocardiaceae</taxon>
        <taxon>Halosaccharopolyspora</taxon>
    </lineage>
</organism>
<feature type="transmembrane region" description="Helical" evidence="1">
    <location>
        <begin position="6"/>
        <end position="24"/>
    </location>
</feature>
<keyword evidence="1" id="KW-1133">Transmembrane helix</keyword>
<keyword evidence="4" id="KW-1185">Reference proteome</keyword>
<dbReference type="RefSeq" id="WP_182546428.1">
    <property type="nucleotide sequence ID" value="NZ_JACGWZ010000007.1"/>
</dbReference>
<accession>A0A839DZ79</accession>
<evidence type="ECO:0000259" key="2">
    <source>
        <dbReference type="Pfam" id="PF00085"/>
    </source>
</evidence>
<dbReference type="GO" id="GO:0016853">
    <property type="term" value="F:isomerase activity"/>
    <property type="evidence" value="ECO:0007669"/>
    <property type="project" value="UniProtKB-KW"/>
</dbReference>
<protein>
    <submittedName>
        <fullName evidence="3">Thiol-disulfide isomerase/thioredoxin</fullName>
    </submittedName>
</protein>
<keyword evidence="3" id="KW-0413">Isomerase</keyword>